<keyword evidence="10" id="KW-1185">Reference proteome</keyword>
<comment type="caution">
    <text evidence="9">The sequence shown here is derived from an EMBL/GenBank/DDBJ whole genome shotgun (WGS) entry which is preliminary data.</text>
</comment>
<feature type="transmembrane region" description="Helical" evidence="7">
    <location>
        <begin position="219"/>
        <end position="237"/>
    </location>
</feature>
<evidence type="ECO:0000256" key="1">
    <source>
        <dbReference type="ARBA" id="ARBA00004651"/>
    </source>
</evidence>
<dbReference type="RefSeq" id="WP_315647877.1">
    <property type="nucleotide sequence ID" value="NZ_JAVXZY010000001.1"/>
</dbReference>
<dbReference type="PANTHER" id="PTHR30012:SF0">
    <property type="entry name" value="TYPE II SECRETION SYSTEM PROTEIN F-RELATED"/>
    <property type="match status" value="1"/>
</dbReference>
<proteinExistence type="inferred from homology"/>
<evidence type="ECO:0000256" key="3">
    <source>
        <dbReference type="ARBA" id="ARBA00022475"/>
    </source>
</evidence>
<protein>
    <submittedName>
        <fullName evidence="9">Type II secretion system F family protein</fullName>
    </submittedName>
</protein>
<keyword evidence="6 7" id="KW-0472">Membrane</keyword>
<evidence type="ECO:0000256" key="7">
    <source>
        <dbReference type="SAM" id="Phobius"/>
    </source>
</evidence>
<keyword evidence="4 7" id="KW-0812">Transmembrane</keyword>
<sequence length="399" mass="44384">MDFLIRLFDPRSAEVREARVDAASKAELEARFAAGPEVLLSAEAVKQRSTRLPRGRLDVAWWARELRTLLMAGMTVVEAVETLNTQMMAAMVGQTRAQWHEHLLARLREGQSLSQAMQSTGSFPAVLIAGVRASERTSNLVDALNDYLGYHEMLERLRKQLISASIYPALVVGLGTLISLFLLLFVVPRFSQIYNGLHGQRSTVTSMLLGLSQLLQGRLRWVLLALALLLLGMAWAWRSGRLQDMLRAALLSIGPLRRQWDEFLLAKLFHSLTLMYRGGYALDEALRLCAGLELGAGLRERMLQAEMALMQGQRVSAALGEAGLTDLVTRRLLAVGERTGNFDRILQTIAERHAQNFSTFIERTTRLVEPVLLLLVALLVGGLVVMMYMPIFDVATSVS</sequence>
<dbReference type="Gene3D" id="1.20.81.30">
    <property type="entry name" value="Type II secretion system (T2SS), domain F"/>
    <property type="match status" value="2"/>
</dbReference>
<comment type="subcellular location">
    <subcellularLocation>
        <location evidence="1">Cell membrane</location>
        <topology evidence="1">Multi-pass membrane protein</topology>
    </subcellularLocation>
</comment>
<evidence type="ECO:0000256" key="5">
    <source>
        <dbReference type="ARBA" id="ARBA00022989"/>
    </source>
</evidence>
<accession>A0ABU3P6G3</accession>
<evidence type="ECO:0000313" key="9">
    <source>
        <dbReference type="EMBL" id="MDT8997658.1"/>
    </source>
</evidence>
<dbReference type="Pfam" id="PF00482">
    <property type="entry name" value="T2SSF"/>
    <property type="match status" value="2"/>
</dbReference>
<dbReference type="PRINTS" id="PR00812">
    <property type="entry name" value="BCTERIALGSPF"/>
</dbReference>
<dbReference type="PANTHER" id="PTHR30012">
    <property type="entry name" value="GENERAL SECRETION PATHWAY PROTEIN"/>
    <property type="match status" value="1"/>
</dbReference>
<dbReference type="InterPro" id="IPR003004">
    <property type="entry name" value="GspF/PilC"/>
</dbReference>
<feature type="transmembrane region" description="Helical" evidence="7">
    <location>
        <begin position="166"/>
        <end position="187"/>
    </location>
</feature>
<dbReference type="EMBL" id="JAVXZY010000001">
    <property type="protein sequence ID" value="MDT8997658.1"/>
    <property type="molecule type" value="Genomic_DNA"/>
</dbReference>
<keyword evidence="3" id="KW-1003">Cell membrane</keyword>
<comment type="similarity">
    <text evidence="2">Belongs to the GSP F family.</text>
</comment>
<dbReference type="Proteomes" id="UP001246372">
    <property type="component" value="Unassembled WGS sequence"/>
</dbReference>
<evidence type="ECO:0000259" key="8">
    <source>
        <dbReference type="Pfam" id="PF00482"/>
    </source>
</evidence>
<evidence type="ECO:0000313" key="10">
    <source>
        <dbReference type="Proteomes" id="UP001246372"/>
    </source>
</evidence>
<evidence type="ECO:0000256" key="4">
    <source>
        <dbReference type="ARBA" id="ARBA00022692"/>
    </source>
</evidence>
<reference evidence="9" key="1">
    <citation type="submission" date="2023-09" db="EMBL/GenBank/DDBJ databases">
        <title>Paucibacter sp. APW11 Genome sequencing and assembly.</title>
        <authorList>
            <person name="Kim I."/>
        </authorList>
    </citation>
    <scope>NUCLEOTIDE SEQUENCE</scope>
    <source>
        <strain evidence="9">APW11</strain>
    </source>
</reference>
<dbReference type="InterPro" id="IPR018076">
    <property type="entry name" value="T2SS_GspF_dom"/>
</dbReference>
<feature type="domain" description="Type II secretion system protein GspF" evidence="8">
    <location>
        <begin position="62"/>
        <end position="188"/>
    </location>
</feature>
<feature type="domain" description="Type II secretion system protein GspF" evidence="8">
    <location>
        <begin position="270"/>
        <end position="390"/>
    </location>
</feature>
<gene>
    <name evidence="9" type="ORF">RQP53_00050</name>
</gene>
<keyword evidence="5 7" id="KW-1133">Transmembrane helix</keyword>
<organism evidence="9 10">
    <name type="scientific">Roseateles aquae</name>
    <dbReference type="NCBI Taxonomy" id="3077235"/>
    <lineage>
        <taxon>Bacteria</taxon>
        <taxon>Pseudomonadati</taxon>
        <taxon>Pseudomonadota</taxon>
        <taxon>Betaproteobacteria</taxon>
        <taxon>Burkholderiales</taxon>
        <taxon>Sphaerotilaceae</taxon>
        <taxon>Roseateles</taxon>
    </lineage>
</organism>
<evidence type="ECO:0000256" key="2">
    <source>
        <dbReference type="ARBA" id="ARBA00005745"/>
    </source>
</evidence>
<dbReference type="InterPro" id="IPR042094">
    <property type="entry name" value="T2SS_GspF_sf"/>
</dbReference>
<name>A0ABU3P6G3_9BURK</name>
<evidence type="ECO:0000256" key="6">
    <source>
        <dbReference type="ARBA" id="ARBA00023136"/>
    </source>
</evidence>
<feature type="transmembrane region" description="Helical" evidence="7">
    <location>
        <begin position="371"/>
        <end position="391"/>
    </location>
</feature>